<name>A0A835YPU8_9STRA</name>
<evidence type="ECO:0000313" key="1">
    <source>
        <dbReference type="EMBL" id="KAG5179386.1"/>
    </source>
</evidence>
<accession>A0A835YPU8</accession>
<organism evidence="1 2">
    <name type="scientific">Tribonema minus</name>
    <dbReference type="NCBI Taxonomy" id="303371"/>
    <lineage>
        <taxon>Eukaryota</taxon>
        <taxon>Sar</taxon>
        <taxon>Stramenopiles</taxon>
        <taxon>Ochrophyta</taxon>
        <taxon>PX clade</taxon>
        <taxon>Xanthophyceae</taxon>
        <taxon>Tribonematales</taxon>
        <taxon>Tribonemataceae</taxon>
        <taxon>Tribonema</taxon>
    </lineage>
</organism>
<keyword evidence="2" id="KW-1185">Reference proteome</keyword>
<comment type="caution">
    <text evidence="1">The sequence shown here is derived from an EMBL/GenBank/DDBJ whole genome shotgun (WGS) entry which is preliminary data.</text>
</comment>
<proteinExistence type="predicted"/>
<protein>
    <submittedName>
        <fullName evidence="1">Uncharacterized protein</fullName>
    </submittedName>
</protein>
<sequence length="118" mass="13050">MTVTAKWLTAKWQEPQVTWTGDRPHRALLTALLAQLGAAGAAAQRAPWRRASSPHVTQIDNVQFTDSRIQSIRDSYIDHVKGQKRDMIERLEEVDRQRTAEAAATAAVEDAAVDADTA</sequence>
<evidence type="ECO:0000313" key="2">
    <source>
        <dbReference type="Proteomes" id="UP000664859"/>
    </source>
</evidence>
<dbReference type="AlphaFoldDB" id="A0A835YPU8"/>
<reference evidence="1" key="1">
    <citation type="submission" date="2021-02" db="EMBL/GenBank/DDBJ databases">
        <title>First Annotated Genome of the Yellow-green Alga Tribonema minus.</title>
        <authorList>
            <person name="Mahan K.M."/>
        </authorList>
    </citation>
    <scope>NUCLEOTIDE SEQUENCE</scope>
    <source>
        <strain evidence="1">UTEX B ZZ1240</strain>
    </source>
</reference>
<dbReference type="EMBL" id="JAFCMP010000468">
    <property type="protein sequence ID" value="KAG5179386.1"/>
    <property type="molecule type" value="Genomic_DNA"/>
</dbReference>
<dbReference type="Proteomes" id="UP000664859">
    <property type="component" value="Unassembled WGS sequence"/>
</dbReference>
<gene>
    <name evidence="1" type="ORF">JKP88DRAFT_280288</name>
</gene>